<feature type="transmembrane region" description="Helical" evidence="1">
    <location>
        <begin position="315"/>
        <end position="348"/>
    </location>
</feature>
<dbReference type="eggNOG" id="COG5438">
    <property type="taxonomic scope" value="Bacteria"/>
</dbReference>
<reference evidence="2 3" key="1">
    <citation type="journal article" date="2015" name="Genome Announc.">
        <title>Expanding the biotechnology potential of lactobacilli through comparative genomics of 213 strains and associated genera.</title>
        <authorList>
            <person name="Sun Z."/>
            <person name="Harris H.M."/>
            <person name="McCann A."/>
            <person name="Guo C."/>
            <person name="Argimon S."/>
            <person name="Zhang W."/>
            <person name="Yang X."/>
            <person name="Jeffery I.B."/>
            <person name="Cooney J.C."/>
            <person name="Kagawa T.F."/>
            <person name="Liu W."/>
            <person name="Song Y."/>
            <person name="Salvetti E."/>
            <person name="Wrobel A."/>
            <person name="Rasinkangas P."/>
            <person name="Parkhill J."/>
            <person name="Rea M.C."/>
            <person name="O'Sullivan O."/>
            <person name="Ritari J."/>
            <person name="Douillard F.P."/>
            <person name="Paul Ross R."/>
            <person name="Yang R."/>
            <person name="Briner A.E."/>
            <person name="Felis G.E."/>
            <person name="de Vos W.M."/>
            <person name="Barrangou R."/>
            <person name="Klaenhammer T.R."/>
            <person name="Caufield P.W."/>
            <person name="Cui Y."/>
            <person name="Zhang H."/>
            <person name="O'Toole P.W."/>
        </authorList>
    </citation>
    <scope>NUCLEOTIDE SEQUENCE [LARGE SCALE GENOMIC DNA]</scope>
    <source>
        <strain evidence="2 3">DSM 20178</strain>
    </source>
</reference>
<accession>A0A0R1ETY8</accession>
<dbReference type="PANTHER" id="PTHR41771">
    <property type="entry name" value="MEMBRANE PROTEIN-RELATED"/>
    <property type="match status" value="1"/>
</dbReference>
<keyword evidence="1" id="KW-0472">Membrane</keyword>
<proteinExistence type="predicted"/>
<comment type="caution">
    <text evidence="2">The sequence shown here is derived from an EMBL/GenBank/DDBJ whole genome shotgun (WGS) entry which is preliminary data.</text>
</comment>
<dbReference type="RefSeq" id="WP_010493808.1">
    <property type="nucleotide sequence ID" value="NZ_AZCT01000020.1"/>
</dbReference>
<dbReference type="InterPro" id="IPR012507">
    <property type="entry name" value="YibE_F"/>
</dbReference>
<dbReference type="Proteomes" id="UP000051984">
    <property type="component" value="Unassembled WGS sequence"/>
</dbReference>
<feature type="transmembrane region" description="Helical" evidence="1">
    <location>
        <begin position="235"/>
        <end position="261"/>
    </location>
</feature>
<gene>
    <name evidence="2" type="ORF">FD51_GL001703</name>
</gene>
<evidence type="ECO:0000256" key="1">
    <source>
        <dbReference type="SAM" id="Phobius"/>
    </source>
</evidence>
<dbReference type="EMBL" id="AZCT01000020">
    <property type="protein sequence ID" value="KRK10770.1"/>
    <property type="molecule type" value="Genomic_DNA"/>
</dbReference>
<dbReference type="GeneID" id="93268482"/>
<evidence type="ECO:0000313" key="3">
    <source>
        <dbReference type="Proteomes" id="UP000051984"/>
    </source>
</evidence>
<evidence type="ECO:0000313" key="2">
    <source>
        <dbReference type="EMBL" id="KRK10770.1"/>
    </source>
</evidence>
<feature type="transmembrane region" description="Helical" evidence="1">
    <location>
        <begin position="166"/>
        <end position="187"/>
    </location>
</feature>
<feature type="transmembrane region" description="Helical" evidence="1">
    <location>
        <begin position="137"/>
        <end position="154"/>
    </location>
</feature>
<feature type="transmembrane region" description="Helical" evidence="1">
    <location>
        <begin position="194"/>
        <end position="215"/>
    </location>
</feature>
<dbReference type="Pfam" id="PF07907">
    <property type="entry name" value="YibE_F"/>
    <property type="match status" value="1"/>
</dbReference>
<sequence>MKYLGKWLIPFVAAIAVFIGMQFDSGFYTKPVGQVEAVKVVKTTNHQDEDQNHDRLIKQQVRVRLLNTAKRGKRITMHNTYSFSGALDNELRVGEQVFLDVDKGAYTLNNVKRDAILAALLVLTFGLIFLVMGRRAWLTSISILLNTVIFFVAVEWEIGSKQWQAWWLFVILAVIFTVLTAVFIVGFKPIAATISLGTLLATAAAVALGYGIMALTNYNGIHFEEVKYATQTPQLLFFGQIVIGSLGAVLDEASDISVAIFQLHDTAKERFRAGMAIGRNVMGPLISVLFMIFIADTFMESVLWIRNNNSIAQTVIWVMGLGFAQSLISAFGIVLAVPVTSGIAAMMAKIKKVTA</sequence>
<keyword evidence="1" id="KW-1133">Transmembrane helix</keyword>
<feature type="transmembrane region" description="Helical" evidence="1">
    <location>
        <begin position="115"/>
        <end position="132"/>
    </location>
</feature>
<dbReference type="PANTHER" id="PTHR41771:SF1">
    <property type="entry name" value="MEMBRANE PROTEIN"/>
    <property type="match status" value="1"/>
</dbReference>
<keyword evidence="1" id="KW-0812">Transmembrane</keyword>
<dbReference type="PATRIC" id="fig|1423816.3.peg.1776"/>
<feature type="transmembrane region" description="Helical" evidence="1">
    <location>
        <begin position="7"/>
        <end position="23"/>
    </location>
</feature>
<protein>
    <submittedName>
        <fullName evidence="2">Membrane protein</fullName>
    </submittedName>
</protein>
<dbReference type="AlphaFoldDB" id="A0A0R1ETY8"/>
<feature type="transmembrane region" description="Helical" evidence="1">
    <location>
        <begin position="273"/>
        <end position="295"/>
    </location>
</feature>
<name>A0A0R1ETY8_LACZE</name>
<organism evidence="2 3">
    <name type="scientific">Lacticaseibacillus zeae DSM 20178 = KCTC 3804</name>
    <dbReference type="NCBI Taxonomy" id="1423816"/>
    <lineage>
        <taxon>Bacteria</taxon>
        <taxon>Bacillati</taxon>
        <taxon>Bacillota</taxon>
        <taxon>Bacilli</taxon>
        <taxon>Lactobacillales</taxon>
        <taxon>Lactobacillaceae</taxon>
        <taxon>Lacticaseibacillus</taxon>
    </lineage>
</organism>